<dbReference type="InterPro" id="IPR000340">
    <property type="entry name" value="Dual-sp_phosphatase_cat-dom"/>
</dbReference>
<evidence type="ECO:0000256" key="3">
    <source>
        <dbReference type="ARBA" id="ARBA00022801"/>
    </source>
</evidence>
<dbReference type="InterPro" id="IPR029021">
    <property type="entry name" value="Prot-tyrosine_phosphatase-like"/>
</dbReference>
<evidence type="ECO:0000313" key="7">
    <source>
        <dbReference type="EMBL" id="SPQ98789.1"/>
    </source>
</evidence>
<dbReference type="AlphaFoldDB" id="A0A3P3YFA0"/>
<geneLocation type="mitochondrion" evidence="7"/>
<dbReference type="Pfam" id="PF00782">
    <property type="entry name" value="DSPc"/>
    <property type="match status" value="1"/>
</dbReference>
<dbReference type="Proteomes" id="UP000290189">
    <property type="component" value="Unassembled WGS sequence"/>
</dbReference>
<dbReference type="InterPro" id="IPR016130">
    <property type="entry name" value="Tyr_Pase_AS"/>
</dbReference>
<dbReference type="GO" id="GO:0005737">
    <property type="term" value="C:cytoplasm"/>
    <property type="evidence" value="ECO:0007669"/>
    <property type="project" value="TreeGrafter"/>
</dbReference>
<evidence type="ECO:0000256" key="2">
    <source>
        <dbReference type="ARBA" id="ARBA00013064"/>
    </source>
</evidence>
<accession>A0A3P3YFA0</accession>
<dbReference type="SUPFAM" id="SSF52799">
    <property type="entry name" value="(Phosphotyrosine protein) phosphatases II"/>
    <property type="match status" value="1"/>
</dbReference>
<comment type="similarity">
    <text evidence="1">Belongs to the protein-tyrosine phosphatase family. Non-receptor class dual specificity subfamily.</text>
</comment>
<dbReference type="GO" id="GO:0004725">
    <property type="term" value="F:protein tyrosine phosphatase activity"/>
    <property type="evidence" value="ECO:0007669"/>
    <property type="project" value="UniProtKB-EC"/>
</dbReference>
<dbReference type="CDD" id="cd14498">
    <property type="entry name" value="DSP"/>
    <property type="match status" value="1"/>
</dbReference>
<dbReference type="PROSITE" id="PS00383">
    <property type="entry name" value="TYR_PHOSPHATASE_1"/>
    <property type="match status" value="1"/>
</dbReference>
<keyword evidence="4" id="KW-0904">Protein phosphatase</keyword>
<dbReference type="EC" id="3.1.3.48" evidence="2"/>
<feature type="domain" description="Tyrosine-protein phosphatase" evidence="5">
    <location>
        <begin position="30"/>
        <end position="175"/>
    </location>
</feature>
<dbReference type="Gene3D" id="3.90.190.10">
    <property type="entry name" value="Protein tyrosine phosphatase superfamily"/>
    <property type="match status" value="1"/>
</dbReference>
<dbReference type="InterPro" id="IPR020422">
    <property type="entry name" value="TYR_PHOSPHATASE_DUAL_dom"/>
</dbReference>
<dbReference type="PANTHER" id="PTHR10159:SF519">
    <property type="entry name" value="DUAL SPECIFICITY PROTEIN PHOSPHATASE MPK3"/>
    <property type="match status" value="1"/>
</dbReference>
<dbReference type="InterPro" id="IPR000387">
    <property type="entry name" value="Tyr_Pase_dom"/>
</dbReference>
<dbReference type="GO" id="GO:0043409">
    <property type="term" value="P:negative regulation of MAPK cascade"/>
    <property type="evidence" value="ECO:0007669"/>
    <property type="project" value="TreeGrafter"/>
</dbReference>
<evidence type="ECO:0000259" key="5">
    <source>
        <dbReference type="PROSITE" id="PS50054"/>
    </source>
</evidence>
<dbReference type="EMBL" id="OVEO01000010">
    <property type="protein sequence ID" value="SPQ98789.1"/>
    <property type="molecule type" value="Genomic_DNA"/>
</dbReference>
<organism evidence="7 8">
    <name type="scientific">Plasmodiophora brassicae</name>
    <name type="common">Clubroot disease agent</name>
    <dbReference type="NCBI Taxonomy" id="37360"/>
    <lineage>
        <taxon>Eukaryota</taxon>
        <taxon>Sar</taxon>
        <taxon>Rhizaria</taxon>
        <taxon>Endomyxa</taxon>
        <taxon>Phytomyxea</taxon>
        <taxon>Plasmodiophorida</taxon>
        <taxon>Plasmodiophoridae</taxon>
        <taxon>Plasmodiophora</taxon>
    </lineage>
</organism>
<evidence type="ECO:0000256" key="4">
    <source>
        <dbReference type="ARBA" id="ARBA00022912"/>
    </source>
</evidence>
<feature type="domain" description="Tyrosine specific protein phosphatases" evidence="6">
    <location>
        <begin position="96"/>
        <end position="153"/>
    </location>
</feature>
<name>A0A3P3YFA0_PLABS</name>
<sequence length="389" mass="42994">MADAGSRRLAMRRRVQAALLTASSSAVVSDPTTILPPWLYLGGARQALDLERLRKLGITHVLNVAGEVACFHADAGIVYEDLGKAVRDVPTYPICKHFGKAIAFIEDARSCGGRVLVHCAAGVSRSPTMVIAYLIETLGWSLSSSYIHCKSLRRAVAPNLGFIQQLVRFSQSRFVPRPCCASERVDLGSLLALIEFVMRENRVSLDSILDLREAFLNIPAERRGRPQLTDVVLRAASERNIQFRIALGEILLDLNLQSVLEDDDVLEVFISALKAIELVPESKREEDRLPSFLRACRENCSVHFIPHPVQLMGQFENHKAVKGGLRNAVLNGKPKHFGSGGTRLGVLQRLLESSVRKELTKRAKLHWDHGRVAADVPPQIKGHSGREKA</sequence>
<dbReference type="PROSITE" id="PS50056">
    <property type="entry name" value="TYR_PHOSPHATASE_2"/>
    <property type="match status" value="1"/>
</dbReference>
<evidence type="ECO:0000313" key="8">
    <source>
        <dbReference type="Proteomes" id="UP000290189"/>
    </source>
</evidence>
<dbReference type="PROSITE" id="PS50054">
    <property type="entry name" value="TYR_PHOSPHATASE_DUAL"/>
    <property type="match status" value="1"/>
</dbReference>
<gene>
    <name evidence="7" type="ORF">PLBR_LOCUS6004</name>
</gene>
<dbReference type="SMART" id="SM00195">
    <property type="entry name" value="DSPc"/>
    <property type="match status" value="1"/>
</dbReference>
<dbReference type="PANTHER" id="PTHR10159">
    <property type="entry name" value="DUAL SPECIFICITY PROTEIN PHOSPHATASE"/>
    <property type="match status" value="1"/>
</dbReference>
<keyword evidence="3" id="KW-0378">Hydrolase</keyword>
<reference evidence="7 8" key="1">
    <citation type="submission" date="2018-03" db="EMBL/GenBank/DDBJ databases">
        <authorList>
            <person name="Fogelqvist J."/>
        </authorList>
    </citation>
    <scope>NUCLEOTIDE SEQUENCE [LARGE SCALE GENOMIC DNA]</scope>
</reference>
<keyword evidence="7" id="KW-0496">Mitochondrion</keyword>
<evidence type="ECO:0000256" key="1">
    <source>
        <dbReference type="ARBA" id="ARBA00008601"/>
    </source>
</evidence>
<proteinExistence type="inferred from homology"/>
<protein>
    <recommendedName>
        <fullName evidence="2">protein-tyrosine-phosphatase</fullName>
        <ecNumber evidence="2">3.1.3.48</ecNumber>
    </recommendedName>
</protein>
<evidence type="ECO:0000259" key="6">
    <source>
        <dbReference type="PROSITE" id="PS50056"/>
    </source>
</evidence>